<protein>
    <submittedName>
        <fullName evidence="1">Uncharacterized protein</fullName>
    </submittedName>
</protein>
<organism evidence="1 2">
    <name type="scientific">Anaplasma phagocytophilum (strain HZ)</name>
    <dbReference type="NCBI Taxonomy" id="212042"/>
    <lineage>
        <taxon>Bacteria</taxon>
        <taxon>Pseudomonadati</taxon>
        <taxon>Pseudomonadota</taxon>
        <taxon>Alphaproteobacteria</taxon>
        <taxon>Rickettsiales</taxon>
        <taxon>Anaplasmataceae</taxon>
        <taxon>Anaplasma</taxon>
        <taxon>phagocytophilum group</taxon>
    </lineage>
</organism>
<dbReference type="STRING" id="212042.APH_1104"/>
<proteinExistence type="predicted"/>
<dbReference type="KEGG" id="aph:APH_1104"/>
<dbReference type="EMBL" id="CP000235">
    <property type="protein sequence ID" value="ABD44167.1"/>
    <property type="molecule type" value="Genomic_DNA"/>
</dbReference>
<keyword evidence="2" id="KW-1185">Reference proteome</keyword>
<evidence type="ECO:0000313" key="2">
    <source>
        <dbReference type="Proteomes" id="UP000001943"/>
    </source>
</evidence>
<dbReference type="Proteomes" id="UP000001943">
    <property type="component" value="Chromosome"/>
</dbReference>
<sequence>MQDTMTAYQDHRIGGAVAGFKAFMSGAIGIPSTK</sequence>
<dbReference type="HOGENOM" id="CLU_3371679_0_0_5"/>
<reference evidence="1 2" key="1">
    <citation type="journal article" date="2006" name="PLoS Genet.">
        <title>Comparative genomics of emerging human ehrlichiosis agents.</title>
        <authorList>
            <person name="Dunning Hotopp J.C."/>
            <person name="Lin M."/>
            <person name="Madupu R."/>
            <person name="Crabtree J."/>
            <person name="Angiuoli S.V."/>
            <person name="Eisen J.A."/>
            <person name="Seshadri R."/>
            <person name="Ren Q."/>
            <person name="Wu M."/>
            <person name="Utterback T.R."/>
            <person name="Smith S."/>
            <person name="Lewis M."/>
            <person name="Khouri H."/>
            <person name="Zhang C."/>
            <person name="Niu H."/>
            <person name="Lin Q."/>
            <person name="Ohashi N."/>
            <person name="Zhi N."/>
            <person name="Nelson W."/>
            <person name="Brinkac L.M."/>
            <person name="Dodson R.J."/>
            <person name="Rosovitz M.J."/>
            <person name="Sundaram J."/>
            <person name="Daugherty S.C."/>
            <person name="Davidsen T."/>
            <person name="Durkin A.S."/>
            <person name="Gwinn M."/>
            <person name="Haft D.H."/>
            <person name="Selengut J.D."/>
            <person name="Sullivan S.A."/>
            <person name="Zafar N."/>
            <person name="Zhou L."/>
            <person name="Benahmed F."/>
            <person name="Forberger H."/>
            <person name="Halpin R."/>
            <person name="Mulligan S."/>
            <person name="Robinson J."/>
            <person name="White O."/>
            <person name="Rikihisa Y."/>
            <person name="Tettelin H."/>
        </authorList>
    </citation>
    <scope>NUCLEOTIDE SEQUENCE [LARGE SCALE GENOMIC DNA]</scope>
    <source>
        <strain evidence="1 2">HZ</strain>
    </source>
</reference>
<name>Q2GIZ9_ANAPZ</name>
<gene>
    <name evidence="1" type="ordered locus">APH_1104</name>
</gene>
<accession>Q2GIZ9</accession>
<dbReference type="PaxDb" id="212042-APH_1104"/>
<evidence type="ECO:0000313" key="1">
    <source>
        <dbReference type="EMBL" id="ABD44167.1"/>
    </source>
</evidence>
<dbReference type="AlphaFoldDB" id="Q2GIZ9"/>
<dbReference type="EnsemblBacteria" id="ABD44167">
    <property type="protein sequence ID" value="ABD44167"/>
    <property type="gene ID" value="APH_1104"/>
</dbReference>